<name>A0A366HT60_9BACT</name>
<proteinExistence type="predicted"/>
<evidence type="ECO:0000313" key="2">
    <source>
        <dbReference type="Proteomes" id="UP000253426"/>
    </source>
</evidence>
<dbReference type="AlphaFoldDB" id="A0A366HT60"/>
<reference evidence="1 2" key="1">
    <citation type="submission" date="2018-06" db="EMBL/GenBank/DDBJ databases">
        <title>Genomic Encyclopedia of Type Strains, Phase IV (KMG-IV): sequencing the most valuable type-strain genomes for metagenomic binning, comparative biology and taxonomic classification.</title>
        <authorList>
            <person name="Goeker M."/>
        </authorList>
    </citation>
    <scope>NUCLEOTIDE SEQUENCE [LARGE SCALE GENOMIC DNA]</scope>
    <source>
        <strain evidence="1 2">DSM 25532</strain>
    </source>
</reference>
<dbReference type="OrthoDB" id="981378at2"/>
<sequence length="154" mass="17479">MPTIELISIDCPEAPPLPRYPTFACRTEQDLVSRRGLFQPTFDELSGVMVNLANKELEGAKGAPYAGTVMDWPCDDALLFRSETRDDVMDLMQRLLEASPRHCLAFAAEYQFGGERRECGEVSLSEFFQLHDSHALRYNCLWYVRSDSRNGNGH</sequence>
<dbReference type="EMBL" id="QNRR01000002">
    <property type="protein sequence ID" value="RBP46288.1"/>
    <property type="molecule type" value="Genomic_DNA"/>
</dbReference>
<gene>
    <name evidence="1" type="ORF">DES53_102676</name>
</gene>
<comment type="caution">
    <text evidence="1">The sequence shown here is derived from an EMBL/GenBank/DDBJ whole genome shotgun (WGS) entry which is preliminary data.</text>
</comment>
<dbReference type="RefSeq" id="WP_113957812.1">
    <property type="nucleotide sequence ID" value="NZ_QNRR01000002.1"/>
</dbReference>
<evidence type="ECO:0000313" key="1">
    <source>
        <dbReference type="EMBL" id="RBP46288.1"/>
    </source>
</evidence>
<dbReference type="Proteomes" id="UP000253426">
    <property type="component" value="Unassembled WGS sequence"/>
</dbReference>
<accession>A0A366HT60</accession>
<protein>
    <submittedName>
        <fullName evidence="1">Uncharacterized protein</fullName>
    </submittedName>
</protein>
<organism evidence="1 2">
    <name type="scientific">Roseimicrobium gellanilyticum</name>
    <dbReference type="NCBI Taxonomy" id="748857"/>
    <lineage>
        <taxon>Bacteria</taxon>
        <taxon>Pseudomonadati</taxon>
        <taxon>Verrucomicrobiota</taxon>
        <taxon>Verrucomicrobiia</taxon>
        <taxon>Verrucomicrobiales</taxon>
        <taxon>Verrucomicrobiaceae</taxon>
        <taxon>Roseimicrobium</taxon>
    </lineage>
</organism>
<keyword evidence="2" id="KW-1185">Reference proteome</keyword>